<dbReference type="EMBL" id="LT629751">
    <property type="protein sequence ID" value="SDR90707.1"/>
    <property type="molecule type" value="Genomic_DNA"/>
</dbReference>
<keyword evidence="2" id="KW-1185">Reference proteome</keyword>
<sequence>MTVSELIELLQRLSPDLDVMVEGYETGFDSIHALEIRVVERNEAADDWDGEFDESHGAGRQALLILGRRGHRRD</sequence>
<organism evidence="1 2">
    <name type="scientific">Pseudomonas oryzae</name>
    <dbReference type="NCBI Taxonomy" id="1392877"/>
    <lineage>
        <taxon>Bacteria</taxon>
        <taxon>Pseudomonadati</taxon>
        <taxon>Pseudomonadota</taxon>
        <taxon>Gammaproteobacteria</taxon>
        <taxon>Pseudomonadales</taxon>
        <taxon>Pseudomonadaceae</taxon>
        <taxon>Pseudomonas</taxon>
    </lineage>
</organism>
<dbReference type="OrthoDB" id="6899227at2"/>
<dbReference type="Proteomes" id="UP000243359">
    <property type="component" value="Chromosome I"/>
</dbReference>
<evidence type="ECO:0000313" key="1">
    <source>
        <dbReference type="EMBL" id="SDR90707.1"/>
    </source>
</evidence>
<evidence type="ECO:0000313" key="2">
    <source>
        <dbReference type="Proteomes" id="UP000243359"/>
    </source>
</evidence>
<accession>A0A1H1MVJ8</accession>
<reference evidence="2" key="1">
    <citation type="submission" date="2016-10" db="EMBL/GenBank/DDBJ databases">
        <authorList>
            <person name="Varghese N."/>
            <person name="Submissions S."/>
        </authorList>
    </citation>
    <scope>NUCLEOTIDE SEQUENCE [LARGE SCALE GENOMIC DNA]</scope>
    <source>
        <strain evidence="2">KCTC 32247</strain>
    </source>
</reference>
<dbReference type="STRING" id="1392877.SAMN05216221_0623"/>
<gene>
    <name evidence="1" type="ORF">SAMN05216221_0623</name>
</gene>
<name>A0A1H1MVJ8_9PSED</name>
<proteinExistence type="predicted"/>
<dbReference type="AlphaFoldDB" id="A0A1H1MVJ8"/>
<protein>
    <submittedName>
        <fullName evidence="1">Uncharacterized protein</fullName>
    </submittedName>
</protein>
<dbReference type="RefSeq" id="WP_090347565.1">
    <property type="nucleotide sequence ID" value="NZ_LT629751.1"/>
</dbReference>